<evidence type="ECO:0000313" key="1">
    <source>
        <dbReference type="EMBL" id="MDN7246442.1"/>
    </source>
</evidence>
<dbReference type="EMBL" id="JAUJWU010000003">
    <property type="protein sequence ID" value="MDN7246442.1"/>
    <property type="molecule type" value="Genomic_DNA"/>
</dbReference>
<organism evidence="1 2">
    <name type="scientific">Planococcus shenhongbingii</name>
    <dbReference type="NCBI Taxonomy" id="3058398"/>
    <lineage>
        <taxon>Bacteria</taxon>
        <taxon>Bacillati</taxon>
        <taxon>Bacillota</taxon>
        <taxon>Bacilli</taxon>
        <taxon>Bacillales</taxon>
        <taxon>Caryophanaceae</taxon>
        <taxon>Planococcus</taxon>
    </lineage>
</organism>
<reference evidence="1 2" key="1">
    <citation type="submission" date="2023-07" db="EMBL/GenBank/DDBJ databases">
        <title>Novel species in genus Planococcus.</title>
        <authorList>
            <person name="Ning S."/>
        </authorList>
    </citation>
    <scope>NUCLEOTIDE SEQUENCE [LARGE SCALE GENOMIC DNA]</scope>
    <source>
        <strain evidence="1 2">N017</strain>
    </source>
</reference>
<dbReference type="Proteomes" id="UP001172142">
    <property type="component" value="Unassembled WGS sequence"/>
</dbReference>
<evidence type="ECO:0000313" key="2">
    <source>
        <dbReference type="Proteomes" id="UP001172142"/>
    </source>
</evidence>
<dbReference type="RefSeq" id="WP_300991726.1">
    <property type="nucleotide sequence ID" value="NZ_CP129235.1"/>
</dbReference>
<proteinExistence type="predicted"/>
<name>A0ABT8NFJ0_9BACL</name>
<comment type="caution">
    <text evidence="1">The sequence shown here is derived from an EMBL/GenBank/DDBJ whole genome shotgun (WGS) entry which is preliminary data.</text>
</comment>
<sequence length="132" mass="14781">MKDLSKKRSKAMFIDFIAATAALAVLETAVPKKVKANPVYTLVVPTLVVWGLEYVQLAKSGQTLGYKAQGLILESEDGLQLSGEQIAKRFLYRDLKSPIDLFKNREGFERLEGAKLPHDVYAQTIVREQRSI</sequence>
<gene>
    <name evidence="1" type="ORF">QWY13_13175</name>
</gene>
<keyword evidence="2" id="KW-1185">Reference proteome</keyword>
<accession>A0ABT8NFJ0</accession>
<protein>
    <submittedName>
        <fullName evidence="1">RDD family protein</fullName>
    </submittedName>
</protein>